<dbReference type="OrthoDB" id="7865119at2"/>
<keyword evidence="2" id="KW-1133">Transmembrane helix</keyword>
<dbReference type="EMBL" id="PGTB01000019">
    <property type="protein sequence ID" value="PJE37215.1"/>
    <property type="molecule type" value="Genomic_DNA"/>
</dbReference>
<feature type="transmembrane region" description="Helical" evidence="2">
    <location>
        <begin position="118"/>
        <end position="137"/>
    </location>
</feature>
<protein>
    <submittedName>
        <fullName evidence="3">Uncharacterized protein</fullName>
    </submittedName>
</protein>
<evidence type="ECO:0000313" key="3">
    <source>
        <dbReference type="EMBL" id="PJE37215.1"/>
    </source>
</evidence>
<feature type="region of interest" description="Disordered" evidence="1">
    <location>
        <begin position="23"/>
        <end position="43"/>
    </location>
</feature>
<keyword evidence="4" id="KW-1185">Reference proteome</keyword>
<accession>A0A2M8J367</accession>
<proteinExistence type="predicted"/>
<feature type="transmembrane region" description="Helical" evidence="2">
    <location>
        <begin position="53"/>
        <end position="73"/>
    </location>
</feature>
<comment type="caution">
    <text evidence="3">The sequence shown here is derived from an EMBL/GenBank/DDBJ whole genome shotgun (WGS) entry which is preliminary data.</text>
</comment>
<gene>
    <name evidence="3" type="ORF">CVM52_08015</name>
</gene>
<evidence type="ECO:0000256" key="1">
    <source>
        <dbReference type="SAM" id="MobiDB-lite"/>
    </source>
</evidence>
<dbReference type="RefSeq" id="WP_100161990.1">
    <property type="nucleotide sequence ID" value="NZ_PGTB01000019.1"/>
</dbReference>
<sequence>MLDSDRQKQEFQARVQRIQTRLLEEQSGKQRPATRLTHMPAAPKAAMKPRRRIPLGGTLALVLGLAILLGANVTAFQAGNAPTGFFARALASAGPLPIAGAMLFVLMIGLGMRDKPHVIGLALGLPLMYFGEPYLAWLAPELWVQMYSADHVDTMLIQAGLRAPPVVPL</sequence>
<dbReference type="Proteomes" id="UP000231553">
    <property type="component" value="Unassembled WGS sequence"/>
</dbReference>
<evidence type="ECO:0000313" key="4">
    <source>
        <dbReference type="Proteomes" id="UP000231553"/>
    </source>
</evidence>
<name>A0A2M8J367_9RHOB</name>
<keyword evidence="2" id="KW-0472">Membrane</keyword>
<organism evidence="3 4">
    <name type="scientific">Pseudooceanicola lipolyticus</name>
    <dbReference type="NCBI Taxonomy" id="2029104"/>
    <lineage>
        <taxon>Bacteria</taxon>
        <taxon>Pseudomonadati</taxon>
        <taxon>Pseudomonadota</taxon>
        <taxon>Alphaproteobacteria</taxon>
        <taxon>Rhodobacterales</taxon>
        <taxon>Paracoccaceae</taxon>
        <taxon>Pseudooceanicola</taxon>
    </lineage>
</organism>
<feature type="transmembrane region" description="Helical" evidence="2">
    <location>
        <begin position="85"/>
        <end position="106"/>
    </location>
</feature>
<keyword evidence="2" id="KW-0812">Transmembrane</keyword>
<dbReference type="AlphaFoldDB" id="A0A2M8J367"/>
<evidence type="ECO:0000256" key="2">
    <source>
        <dbReference type="SAM" id="Phobius"/>
    </source>
</evidence>
<reference evidence="3 4" key="1">
    <citation type="journal article" date="2018" name="Int. J. Syst. Evol. Microbiol.">
        <title>Pseudooceanicola lipolyticus sp. nov., a marine alphaproteobacterium, reclassification of Oceanicola flagellatus as Pseudooceanicola flagellatus comb. nov. and emended description of the genus Pseudooceanicola.</title>
        <authorList>
            <person name="Huang M.-M."/>
            <person name="Guo L.-L."/>
            <person name="Wu Y.-H."/>
            <person name="Lai Q.-L."/>
            <person name="Shao Z.-Z."/>
            <person name="Wang C.-S."/>
            <person name="Wu M."/>
            <person name="Xu X.-W."/>
        </authorList>
    </citation>
    <scope>NUCLEOTIDE SEQUENCE [LARGE SCALE GENOMIC DNA]</scope>
    <source>
        <strain evidence="3 4">157</strain>
    </source>
</reference>